<comment type="caution">
    <text evidence="1">The sequence shown here is derived from an EMBL/GenBank/DDBJ whole genome shotgun (WGS) entry which is preliminary data.</text>
</comment>
<dbReference type="EMBL" id="CAJVQB010028841">
    <property type="protein sequence ID" value="CAG8813133.1"/>
    <property type="molecule type" value="Genomic_DNA"/>
</dbReference>
<evidence type="ECO:0000313" key="2">
    <source>
        <dbReference type="Proteomes" id="UP000789901"/>
    </source>
</evidence>
<gene>
    <name evidence="1" type="ORF">GMARGA_LOCUS25712</name>
</gene>
<proteinExistence type="predicted"/>
<evidence type="ECO:0000313" key="1">
    <source>
        <dbReference type="EMBL" id="CAG8813133.1"/>
    </source>
</evidence>
<reference evidence="1 2" key="1">
    <citation type="submission" date="2021-06" db="EMBL/GenBank/DDBJ databases">
        <authorList>
            <person name="Kallberg Y."/>
            <person name="Tangrot J."/>
            <person name="Rosling A."/>
        </authorList>
    </citation>
    <scope>NUCLEOTIDE SEQUENCE [LARGE SCALE GENOMIC DNA]</scope>
    <source>
        <strain evidence="1 2">120-4 pot B 10/14</strain>
    </source>
</reference>
<keyword evidence="2" id="KW-1185">Reference proteome</keyword>
<name>A0ABN7W2X4_GIGMA</name>
<dbReference type="Proteomes" id="UP000789901">
    <property type="component" value="Unassembled WGS sequence"/>
</dbReference>
<sequence>DTKGNDSNNELLVYNAINCSKNDCFVIITNTKNYDTKDDNTKYDDTRNE</sequence>
<feature type="non-terminal residue" evidence="1">
    <location>
        <position position="1"/>
    </location>
</feature>
<accession>A0ABN7W2X4</accession>
<organism evidence="1 2">
    <name type="scientific">Gigaspora margarita</name>
    <dbReference type="NCBI Taxonomy" id="4874"/>
    <lineage>
        <taxon>Eukaryota</taxon>
        <taxon>Fungi</taxon>
        <taxon>Fungi incertae sedis</taxon>
        <taxon>Mucoromycota</taxon>
        <taxon>Glomeromycotina</taxon>
        <taxon>Glomeromycetes</taxon>
        <taxon>Diversisporales</taxon>
        <taxon>Gigasporaceae</taxon>
        <taxon>Gigaspora</taxon>
    </lineage>
</organism>
<protein>
    <submittedName>
        <fullName evidence="1">588_t:CDS:1</fullName>
    </submittedName>
</protein>